<dbReference type="Pfam" id="PF00990">
    <property type="entry name" value="GGDEF"/>
    <property type="match status" value="1"/>
</dbReference>
<dbReference type="OrthoDB" id="9813903at2"/>
<organism evidence="1 2">
    <name type="scientific">Piscinibacter gummiphilus</name>
    <dbReference type="NCBI Taxonomy" id="946333"/>
    <lineage>
        <taxon>Bacteria</taxon>
        <taxon>Pseudomonadati</taxon>
        <taxon>Pseudomonadota</taxon>
        <taxon>Betaproteobacteria</taxon>
        <taxon>Burkholderiales</taxon>
        <taxon>Sphaerotilaceae</taxon>
        <taxon>Piscinibacter</taxon>
    </lineage>
</organism>
<dbReference type="InterPro" id="IPR029787">
    <property type="entry name" value="Nucleotide_cyclase"/>
</dbReference>
<dbReference type="InterPro" id="IPR005330">
    <property type="entry name" value="MHYT_dom"/>
</dbReference>
<dbReference type="Proteomes" id="UP000193427">
    <property type="component" value="Chromosome"/>
</dbReference>
<dbReference type="PANTHER" id="PTHR44757">
    <property type="entry name" value="DIGUANYLATE CYCLASE DGCP"/>
    <property type="match status" value="1"/>
</dbReference>
<dbReference type="InterPro" id="IPR000160">
    <property type="entry name" value="GGDEF_dom"/>
</dbReference>
<dbReference type="SMART" id="SM00052">
    <property type="entry name" value="EAL"/>
    <property type="match status" value="1"/>
</dbReference>
<dbReference type="CDD" id="cd01948">
    <property type="entry name" value="EAL"/>
    <property type="match status" value="1"/>
</dbReference>
<dbReference type="Pfam" id="PF03707">
    <property type="entry name" value="MHYT"/>
    <property type="match status" value="3"/>
</dbReference>
<keyword evidence="2" id="KW-1185">Reference proteome</keyword>
<dbReference type="Pfam" id="PF00563">
    <property type="entry name" value="EAL"/>
    <property type="match status" value="1"/>
</dbReference>
<evidence type="ECO:0000313" key="1">
    <source>
        <dbReference type="EMBL" id="ARN20556.1"/>
    </source>
</evidence>
<dbReference type="NCBIfam" id="TIGR00254">
    <property type="entry name" value="GGDEF"/>
    <property type="match status" value="1"/>
</dbReference>
<dbReference type="KEGG" id="rgu:A4W93_11995"/>
<reference evidence="1 2" key="1">
    <citation type="submission" date="2016-04" db="EMBL/GenBank/DDBJ databases">
        <title>Complete genome sequence of natural rubber-degrading, novel Gram-negative bacterium, Rhizobacter gummiphilus strain NS21.</title>
        <authorList>
            <person name="Tabata M."/>
            <person name="Kasai D."/>
            <person name="Fukuda M."/>
        </authorList>
    </citation>
    <scope>NUCLEOTIDE SEQUENCE [LARGE SCALE GENOMIC DNA]</scope>
    <source>
        <strain evidence="1 2">NS21</strain>
    </source>
</reference>
<sequence>MMYLIPRYDSWVVAASILIAFLASYVALDLVQRIRANRARAAAMWWIGGSVAMGTGIWSMHFVGMLAFTLPIALGYTGAMTLMSWVAAVAVSAVGLGITAKGEVTTARVAGGAVAMGAGICAMHYTGMAAIDIAPGIHWDLGLVAASAAIAVGASAAALLIFFWLRGNTTRRGTTYKLLAAAAMGAAISGMHYTGMAAANFVDGAVCTSADQLGGDQLGTMVMFASALLLLTTLLTATLDARMQDRTARLAESLQSANSQLQTANDELQRRAFLDPLTGLPNRLLFEDRLAHALSRGEGRVVRRLAVLFVDLDGFKPVNDSLGHAAGDEVLKAVAARLATAARECDTVARIGGDEFVLLAEDLVDAADAVALATRVVHALGLPFMFQGRQLQVSASVGIAVHPDHGAAKQLMAHADAAMYAAKRAGGNTYALFESHMNAGAARQLALQSDLRHARARGQLSLHYQPKFDGERSQIRGVEALMRWKHPDHGNVPPNVFIPMAERFGLIKELGDWVIDEACRQMRAWDEQGMRMRVAINLSVHQLRQEDLVDRVQSALGRHEIEASRLLCEITESIAMEDIEVTQRAFEGLRRIGVFLSIDDFGTGYSSLSYLRKLPAQQLKIDRSFIQDLETSRDARAIVDAVVKLAHALDLKVVAEGVETEGQRDILLALQCDELQGYLFARPMPASDLLDWASGHNPVSDVDFSPSLFVDPGFDPLGRDSSPA</sequence>
<dbReference type="GO" id="GO:0016020">
    <property type="term" value="C:membrane"/>
    <property type="evidence" value="ECO:0007669"/>
    <property type="project" value="UniProtKB-UniRule"/>
</dbReference>
<dbReference type="SUPFAM" id="SSF55073">
    <property type="entry name" value="Nucleotide cyclase"/>
    <property type="match status" value="1"/>
</dbReference>
<accession>A0A1W6L8K7</accession>
<dbReference type="FunFam" id="3.20.20.450:FF:000001">
    <property type="entry name" value="Cyclic di-GMP phosphodiesterase yahA"/>
    <property type="match status" value="1"/>
</dbReference>
<dbReference type="STRING" id="946333.A4W93_11995"/>
<gene>
    <name evidence="1" type="ORF">A4W93_11995</name>
</gene>
<dbReference type="PROSITE" id="PS50887">
    <property type="entry name" value="GGDEF"/>
    <property type="match status" value="1"/>
</dbReference>
<dbReference type="InterPro" id="IPR043128">
    <property type="entry name" value="Rev_trsase/Diguanyl_cyclase"/>
</dbReference>
<name>A0A1W6L8K7_9BURK</name>
<dbReference type="PANTHER" id="PTHR44757:SF2">
    <property type="entry name" value="BIOFILM ARCHITECTURE MAINTENANCE PROTEIN MBAA"/>
    <property type="match status" value="1"/>
</dbReference>
<dbReference type="Gene3D" id="3.20.20.450">
    <property type="entry name" value="EAL domain"/>
    <property type="match status" value="1"/>
</dbReference>
<dbReference type="Gene3D" id="3.30.70.270">
    <property type="match status" value="1"/>
</dbReference>
<dbReference type="InterPro" id="IPR052155">
    <property type="entry name" value="Biofilm_reg_signaling"/>
</dbReference>
<protein>
    <submittedName>
        <fullName evidence="1">Diguanylate phosphodiesterase</fullName>
    </submittedName>
</protein>
<dbReference type="PROSITE" id="PS50924">
    <property type="entry name" value="MHYT"/>
    <property type="match status" value="1"/>
</dbReference>
<proteinExistence type="predicted"/>
<evidence type="ECO:0000313" key="2">
    <source>
        <dbReference type="Proteomes" id="UP000193427"/>
    </source>
</evidence>
<dbReference type="SMART" id="SM00267">
    <property type="entry name" value="GGDEF"/>
    <property type="match status" value="1"/>
</dbReference>
<dbReference type="SUPFAM" id="SSF141868">
    <property type="entry name" value="EAL domain-like"/>
    <property type="match status" value="1"/>
</dbReference>
<dbReference type="InterPro" id="IPR035919">
    <property type="entry name" value="EAL_sf"/>
</dbReference>
<dbReference type="InterPro" id="IPR001633">
    <property type="entry name" value="EAL_dom"/>
</dbReference>
<dbReference type="PROSITE" id="PS50883">
    <property type="entry name" value="EAL"/>
    <property type="match status" value="1"/>
</dbReference>
<dbReference type="CDD" id="cd01949">
    <property type="entry name" value="GGDEF"/>
    <property type="match status" value="1"/>
</dbReference>
<dbReference type="RefSeq" id="WP_085750833.1">
    <property type="nucleotide sequence ID" value="NZ_BSPR01000023.1"/>
</dbReference>
<dbReference type="EMBL" id="CP015118">
    <property type="protein sequence ID" value="ARN20556.1"/>
    <property type="molecule type" value="Genomic_DNA"/>
</dbReference>
<dbReference type="AlphaFoldDB" id="A0A1W6L8K7"/>